<proteinExistence type="predicted"/>
<name>A0A1B6F1G6_9HEMI</name>
<accession>A0A1B6F1G6</accession>
<protein>
    <submittedName>
        <fullName evidence="1">Uncharacterized protein</fullName>
    </submittedName>
</protein>
<sequence>DNSKTGEFSLVKPSTVTQNIETTEFSEDNIDDIRNSVIINTFSNFLDPTKDNVNSFESGNEKFYEHHINSYNVEVEDFSQDNLEMKDFSNFNLETPQGDNEDYSTSKGNIFDLAEFGWKM</sequence>
<dbReference type="EMBL" id="GECZ01025677">
    <property type="protein sequence ID" value="JAS44092.1"/>
    <property type="molecule type" value="Transcribed_RNA"/>
</dbReference>
<feature type="non-terminal residue" evidence="1">
    <location>
        <position position="120"/>
    </location>
</feature>
<reference evidence="1" key="1">
    <citation type="submission" date="2015-11" db="EMBL/GenBank/DDBJ databases">
        <title>De novo transcriptome assembly of four potential Pierce s Disease insect vectors from Arizona vineyards.</title>
        <authorList>
            <person name="Tassone E.E."/>
        </authorList>
    </citation>
    <scope>NUCLEOTIDE SEQUENCE</scope>
</reference>
<gene>
    <name evidence="1" type="ORF">g.9223</name>
</gene>
<feature type="non-terminal residue" evidence="1">
    <location>
        <position position="1"/>
    </location>
</feature>
<dbReference type="AlphaFoldDB" id="A0A1B6F1G6"/>
<organism evidence="1">
    <name type="scientific">Cuerna arida</name>
    <dbReference type="NCBI Taxonomy" id="1464854"/>
    <lineage>
        <taxon>Eukaryota</taxon>
        <taxon>Metazoa</taxon>
        <taxon>Ecdysozoa</taxon>
        <taxon>Arthropoda</taxon>
        <taxon>Hexapoda</taxon>
        <taxon>Insecta</taxon>
        <taxon>Pterygota</taxon>
        <taxon>Neoptera</taxon>
        <taxon>Paraneoptera</taxon>
        <taxon>Hemiptera</taxon>
        <taxon>Auchenorrhyncha</taxon>
        <taxon>Membracoidea</taxon>
        <taxon>Cicadellidae</taxon>
        <taxon>Cicadellinae</taxon>
        <taxon>Proconiini</taxon>
        <taxon>Cuerna</taxon>
    </lineage>
</organism>
<evidence type="ECO:0000313" key="1">
    <source>
        <dbReference type="EMBL" id="JAS44092.1"/>
    </source>
</evidence>